<evidence type="ECO:0000256" key="1">
    <source>
        <dbReference type="SAM" id="MobiDB-lite"/>
    </source>
</evidence>
<accession>A0A5J9WNA8</accession>
<feature type="region of interest" description="Disordered" evidence="1">
    <location>
        <begin position="56"/>
        <end position="112"/>
    </location>
</feature>
<evidence type="ECO:0008006" key="4">
    <source>
        <dbReference type="Google" id="ProtNLM"/>
    </source>
</evidence>
<dbReference type="Proteomes" id="UP000324897">
    <property type="component" value="Chromosome 6"/>
</dbReference>
<evidence type="ECO:0000313" key="3">
    <source>
        <dbReference type="Proteomes" id="UP000324897"/>
    </source>
</evidence>
<sequence>MIKNTAAQPLRPSKILEDIILLLDSRAHLTHASATCRSFCRVATITTSFTASCPSTLRPLSESSSTKMKLQDFMLSTPSSRPTNLPQQRAPSHKPTTLPSTSSLATPNLSTPRSSTAFVMAAISSPERASLKRPSWSLWSATPCTAVGDEETEED</sequence>
<gene>
    <name evidence="2" type="ORF">EJB05_00908</name>
</gene>
<name>A0A5J9WNA8_9POAL</name>
<dbReference type="Gramene" id="TVU49593">
    <property type="protein sequence ID" value="TVU49593"/>
    <property type="gene ID" value="EJB05_00908"/>
</dbReference>
<protein>
    <recommendedName>
        <fullName evidence="4">F-box domain-containing protein</fullName>
    </recommendedName>
</protein>
<comment type="caution">
    <text evidence="2">The sequence shown here is derived from an EMBL/GenBank/DDBJ whole genome shotgun (WGS) entry which is preliminary data.</text>
</comment>
<dbReference type="EMBL" id="RWGY01000002">
    <property type="protein sequence ID" value="TVU49593.1"/>
    <property type="molecule type" value="Genomic_DNA"/>
</dbReference>
<keyword evidence="3" id="KW-1185">Reference proteome</keyword>
<feature type="non-terminal residue" evidence="2">
    <location>
        <position position="1"/>
    </location>
</feature>
<dbReference type="AlphaFoldDB" id="A0A5J9WNA8"/>
<feature type="compositionally biased region" description="Low complexity" evidence="1">
    <location>
        <begin position="93"/>
        <end position="112"/>
    </location>
</feature>
<proteinExistence type="predicted"/>
<organism evidence="2 3">
    <name type="scientific">Eragrostis curvula</name>
    <name type="common">weeping love grass</name>
    <dbReference type="NCBI Taxonomy" id="38414"/>
    <lineage>
        <taxon>Eukaryota</taxon>
        <taxon>Viridiplantae</taxon>
        <taxon>Streptophyta</taxon>
        <taxon>Embryophyta</taxon>
        <taxon>Tracheophyta</taxon>
        <taxon>Spermatophyta</taxon>
        <taxon>Magnoliopsida</taxon>
        <taxon>Liliopsida</taxon>
        <taxon>Poales</taxon>
        <taxon>Poaceae</taxon>
        <taxon>PACMAD clade</taxon>
        <taxon>Chloridoideae</taxon>
        <taxon>Eragrostideae</taxon>
        <taxon>Eragrostidinae</taxon>
        <taxon>Eragrostis</taxon>
    </lineage>
</organism>
<reference evidence="2 3" key="1">
    <citation type="journal article" date="2019" name="Sci. Rep.">
        <title>A high-quality genome of Eragrostis curvula grass provides insights into Poaceae evolution and supports new strategies to enhance forage quality.</title>
        <authorList>
            <person name="Carballo J."/>
            <person name="Santos B.A.C.M."/>
            <person name="Zappacosta D."/>
            <person name="Garbus I."/>
            <person name="Selva J.P."/>
            <person name="Gallo C.A."/>
            <person name="Diaz A."/>
            <person name="Albertini E."/>
            <person name="Caccamo M."/>
            <person name="Echenique V."/>
        </authorList>
    </citation>
    <scope>NUCLEOTIDE SEQUENCE [LARGE SCALE GENOMIC DNA]</scope>
    <source>
        <strain evidence="3">cv. Victoria</strain>
        <tissue evidence="2">Leaf</tissue>
    </source>
</reference>
<feature type="compositionally biased region" description="Polar residues" evidence="1">
    <location>
        <begin position="61"/>
        <end position="90"/>
    </location>
</feature>
<evidence type="ECO:0000313" key="2">
    <source>
        <dbReference type="EMBL" id="TVU49593.1"/>
    </source>
</evidence>